<proteinExistence type="predicted"/>
<protein>
    <recommendedName>
        <fullName evidence="2">EF-hand domain-containing protein</fullName>
    </recommendedName>
</protein>
<gene>
    <name evidence="3" type="ORF">AB1Y20_014060</name>
</gene>
<dbReference type="GO" id="GO:0005509">
    <property type="term" value="F:calcium ion binding"/>
    <property type="evidence" value="ECO:0007669"/>
    <property type="project" value="InterPro"/>
</dbReference>
<comment type="caution">
    <text evidence="3">The sequence shown here is derived from an EMBL/GenBank/DDBJ whole genome shotgun (WGS) entry which is preliminary data.</text>
</comment>
<name>A0AB34IFC7_PRYPA</name>
<keyword evidence="4" id="KW-1185">Reference proteome</keyword>
<feature type="transmembrane region" description="Helical" evidence="1">
    <location>
        <begin position="165"/>
        <end position="183"/>
    </location>
</feature>
<dbReference type="Proteomes" id="UP001515480">
    <property type="component" value="Unassembled WGS sequence"/>
</dbReference>
<evidence type="ECO:0000313" key="3">
    <source>
        <dbReference type="EMBL" id="KAL1498750.1"/>
    </source>
</evidence>
<feature type="transmembrane region" description="Helical" evidence="1">
    <location>
        <begin position="134"/>
        <end position="153"/>
    </location>
</feature>
<evidence type="ECO:0000259" key="2">
    <source>
        <dbReference type="PROSITE" id="PS50222"/>
    </source>
</evidence>
<reference evidence="3 4" key="1">
    <citation type="journal article" date="2024" name="Science">
        <title>Giant polyketide synthase enzymes in the biosynthesis of giant marine polyether toxins.</title>
        <authorList>
            <person name="Fallon T.R."/>
            <person name="Shende V.V."/>
            <person name="Wierzbicki I.H."/>
            <person name="Pendleton A.L."/>
            <person name="Watervoot N.F."/>
            <person name="Auber R.P."/>
            <person name="Gonzalez D.J."/>
            <person name="Wisecaver J.H."/>
            <person name="Moore B.S."/>
        </authorList>
    </citation>
    <scope>NUCLEOTIDE SEQUENCE [LARGE SCALE GENOMIC DNA]</scope>
    <source>
        <strain evidence="3 4">12B1</strain>
    </source>
</reference>
<keyword evidence="1" id="KW-0472">Membrane</keyword>
<accession>A0AB34IFC7</accession>
<dbReference type="PROSITE" id="PS50222">
    <property type="entry name" value="EF_HAND_2"/>
    <property type="match status" value="1"/>
</dbReference>
<dbReference type="PROSITE" id="PS00018">
    <property type="entry name" value="EF_HAND_1"/>
    <property type="match status" value="1"/>
</dbReference>
<feature type="transmembrane region" description="Helical" evidence="1">
    <location>
        <begin position="218"/>
        <end position="238"/>
    </location>
</feature>
<feature type="domain" description="EF-hand" evidence="2">
    <location>
        <begin position="234"/>
        <end position="269"/>
    </location>
</feature>
<dbReference type="InterPro" id="IPR002048">
    <property type="entry name" value="EF_hand_dom"/>
</dbReference>
<keyword evidence="1" id="KW-0812">Transmembrane</keyword>
<feature type="transmembrane region" description="Helical" evidence="1">
    <location>
        <begin position="84"/>
        <end position="107"/>
    </location>
</feature>
<organism evidence="3 4">
    <name type="scientific">Prymnesium parvum</name>
    <name type="common">Toxic golden alga</name>
    <dbReference type="NCBI Taxonomy" id="97485"/>
    <lineage>
        <taxon>Eukaryota</taxon>
        <taxon>Haptista</taxon>
        <taxon>Haptophyta</taxon>
        <taxon>Prymnesiophyceae</taxon>
        <taxon>Prymnesiales</taxon>
        <taxon>Prymnesiaceae</taxon>
        <taxon>Prymnesium</taxon>
    </lineage>
</organism>
<evidence type="ECO:0000256" key="1">
    <source>
        <dbReference type="SAM" id="Phobius"/>
    </source>
</evidence>
<dbReference type="AlphaFoldDB" id="A0AB34IFC7"/>
<dbReference type="InterPro" id="IPR018247">
    <property type="entry name" value="EF_Hand_1_Ca_BS"/>
</dbReference>
<keyword evidence="1" id="KW-1133">Transmembrane helix</keyword>
<evidence type="ECO:0000313" key="4">
    <source>
        <dbReference type="Proteomes" id="UP001515480"/>
    </source>
</evidence>
<sequence>MALALLLPPQALLPTLRPELVAAGIAGAAPLLRDFTSEGERFFNNMRVPAALVAGAAIKDAFVMQYVPEEVEKSRAWSLLRNAYLLLQISAFASQLGVVFVATHAIVQLQMTNLDSTAESLQALLRRELEFEYVGTRCGFMTGLLAFMLAQSLRVRMALRRSSELSWCAMYLLLASTFSLITYNNTRTINYGGYTGLVCRWAVLQFDLVLRSFRSGGVAAAISIVTFVGGLLVAMRLFSKTLLLHADRDGDGVVSFQEMFQLVGRLFSGRGFKNDGEARSA</sequence>
<dbReference type="EMBL" id="JBGBPQ010000027">
    <property type="protein sequence ID" value="KAL1498750.1"/>
    <property type="molecule type" value="Genomic_DNA"/>
</dbReference>